<gene>
    <name evidence="2" type="ORF">METZ01_LOCUS383964</name>
</gene>
<feature type="non-terminal residue" evidence="2">
    <location>
        <position position="1"/>
    </location>
</feature>
<evidence type="ECO:0000259" key="1">
    <source>
        <dbReference type="Pfam" id="PF07581"/>
    </source>
</evidence>
<dbReference type="InterPro" id="IPR011050">
    <property type="entry name" value="Pectin_lyase_fold/virulence"/>
</dbReference>
<dbReference type="AlphaFoldDB" id="A0A382U9Z8"/>
<accession>A0A382U9Z8</accession>
<proteinExistence type="predicted"/>
<dbReference type="InterPro" id="IPR011493">
    <property type="entry name" value="GLUG"/>
</dbReference>
<name>A0A382U9Z8_9ZZZZ</name>
<feature type="domain" description="GLUG" evidence="1">
    <location>
        <begin position="172"/>
        <end position="197"/>
    </location>
</feature>
<feature type="non-terminal residue" evidence="2">
    <location>
        <position position="230"/>
    </location>
</feature>
<dbReference type="EMBL" id="UINC01142650">
    <property type="protein sequence ID" value="SVD31110.1"/>
    <property type="molecule type" value="Genomic_DNA"/>
</dbReference>
<sequence length="230" mass="24021">MKKILTSSLVILLAMSASLLAQTGTEPSFGDGSSGNPYQISTLEHLLWITEYDDEWDKHYIQTANIDAFSTSSLNDSSGFSPIGNNSTQFTGSYDGDGYTINGLTIARSTSRIGLFGYIDGAIIQDLGVTNVNITGWHYVGALVGIVDNINGEIDGSTISNCYSTGSVLGNGKYVGGLAGLVRDTSTVSNCYSTGTVEGHNIYVGGLAGQVQENSTVSNCYSTGSVSGTS</sequence>
<dbReference type="SUPFAM" id="SSF51126">
    <property type="entry name" value="Pectin lyase-like"/>
    <property type="match status" value="1"/>
</dbReference>
<organism evidence="2">
    <name type="scientific">marine metagenome</name>
    <dbReference type="NCBI Taxonomy" id="408172"/>
    <lineage>
        <taxon>unclassified sequences</taxon>
        <taxon>metagenomes</taxon>
        <taxon>ecological metagenomes</taxon>
    </lineage>
</organism>
<feature type="domain" description="GLUG" evidence="1">
    <location>
        <begin position="138"/>
        <end position="168"/>
    </location>
</feature>
<evidence type="ECO:0000313" key="2">
    <source>
        <dbReference type="EMBL" id="SVD31110.1"/>
    </source>
</evidence>
<feature type="domain" description="GLUG" evidence="1">
    <location>
        <begin position="201"/>
        <end position="227"/>
    </location>
</feature>
<protein>
    <recommendedName>
        <fullName evidence="1">GLUG domain-containing protein</fullName>
    </recommendedName>
</protein>
<dbReference type="Pfam" id="PF07581">
    <property type="entry name" value="Glug"/>
    <property type="match status" value="3"/>
</dbReference>
<dbReference type="Gene3D" id="2.160.20.110">
    <property type="match status" value="1"/>
</dbReference>
<reference evidence="2" key="1">
    <citation type="submission" date="2018-05" db="EMBL/GenBank/DDBJ databases">
        <authorList>
            <person name="Lanie J.A."/>
            <person name="Ng W.-L."/>
            <person name="Kazmierczak K.M."/>
            <person name="Andrzejewski T.M."/>
            <person name="Davidsen T.M."/>
            <person name="Wayne K.J."/>
            <person name="Tettelin H."/>
            <person name="Glass J.I."/>
            <person name="Rusch D."/>
            <person name="Podicherti R."/>
            <person name="Tsui H.-C.T."/>
            <person name="Winkler M.E."/>
        </authorList>
    </citation>
    <scope>NUCLEOTIDE SEQUENCE</scope>
</reference>